<dbReference type="InterPro" id="IPR002196">
    <property type="entry name" value="Glyco_hydro_24"/>
</dbReference>
<dbReference type="RefSeq" id="WP_169855492.1">
    <property type="nucleotide sequence ID" value="NZ_JAAQYK010000002.1"/>
</dbReference>
<dbReference type="PANTHER" id="PTHR38107:SF3">
    <property type="entry name" value="LYSOZYME RRRD-RELATED"/>
    <property type="match status" value="1"/>
</dbReference>
<reference evidence="8 9" key="1">
    <citation type="journal article" date="2020" name="Front. Microbiol.">
        <title>Genetic Organization of the aprX-lipA2 Operon Affects the Proteolytic Potential of Pseudomonas Species in Milk.</title>
        <authorList>
            <person name="Maier C."/>
            <person name="Huptas C."/>
            <person name="von Neubeck M."/>
            <person name="Scherer S."/>
            <person name="Wenning M."/>
            <person name="Lucking G."/>
        </authorList>
    </citation>
    <scope>NUCLEOTIDE SEQUENCE [LARGE SCALE GENOMIC DNA]</scope>
    <source>
        <strain evidence="8 9">WS 4997</strain>
    </source>
</reference>
<gene>
    <name evidence="8" type="ORF">HBO18_06865</name>
</gene>
<keyword evidence="3 6" id="KW-0081">Bacteriolytic enzyme</keyword>
<evidence type="ECO:0000313" key="9">
    <source>
        <dbReference type="Proteomes" id="UP000583279"/>
    </source>
</evidence>
<dbReference type="Gene3D" id="1.10.530.40">
    <property type="match status" value="1"/>
</dbReference>
<keyword evidence="5 6" id="KW-0326">Glycosidase</keyword>
<dbReference type="InterPro" id="IPR023346">
    <property type="entry name" value="Lysozyme-like_dom_sf"/>
</dbReference>
<evidence type="ECO:0000256" key="1">
    <source>
        <dbReference type="ARBA" id="ARBA00000632"/>
    </source>
</evidence>
<dbReference type="GO" id="GO:0016998">
    <property type="term" value="P:cell wall macromolecule catabolic process"/>
    <property type="evidence" value="ECO:0007669"/>
    <property type="project" value="InterPro"/>
</dbReference>
<evidence type="ECO:0000256" key="3">
    <source>
        <dbReference type="ARBA" id="ARBA00022638"/>
    </source>
</evidence>
<evidence type="ECO:0000256" key="4">
    <source>
        <dbReference type="ARBA" id="ARBA00022801"/>
    </source>
</evidence>
<keyword evidence="7" id="KW-1133">Transmembrane helix</keyword>
<keyword evidence="7" id="KW-0472">Membrane</keyword>
<evidence type="ECO:0000313" key="8">
    <source>
        <dbReference type="EMBL" id="NNA43851.1"/>
    </source>
</evidence>
<protein>
    <recommendedName>
        <fullName evidence="6">Lysozyme</fullName>
        <ecNumber evidence="6">3.2.1.17</ecNumber>
    </recommendedName>
</protein>
<dbReference type="EMBL" id="JAAQYK010000002">
    <property type="protein sequence ID" value="NNA43851.1"/>
    <property type="molecule type" value="Genomic_DNA"/>
</dbReference>
<dbReference type="PANTHER" id="PTHR38107">
    <property type="match status" value="1"/>
</dbReference>
<dbReference type="AlphaFoldDB" id="A0A7Y1PY44"/>
<name>A0A7Y1PY44_9PSED</name>
<keyword evidence="2 6" id="KW-0929">Antimicrobial</keyword>
<evidence type="ECO:0000256" key="6">
    <source>
        <dbReference type="RuleBase" id="RU003788"/>
    </source>
</evidence>
<evidence type="ECO:0000256" key="5">
    <source>
        <dbReference type="ARBA" id="ARBA00023295"/>
    </source>
</evidence>
<organism evidence="8 9">
    <name type="scientific">Pseudomonas lactis</name>
    <dbReference type="NCBI Taxonomy" id="1615674"/>
    <lineage>
        <taxon>Bacteria</taxon>
        <taxon>Pseudomonadati</taxon>
        <taxon>Pseudomonadota</taxon>
        <taxon>Gammaproteobacteria</taxon>
        <taxon>Pseudomonadales</taxon>
        <taxon>Pseudomonadaceae</taxon>
        <taxon>Pseudomonas</taxon>
    </lineage>
</organism>
<keyword evidence="4 6" id="KW-0378">Hydrolase</keyword>
<evidence type="ECO:0000256" key="7">
    <source>
        <dbReference type="SAM" id="Phobius"/>
    </source>
</evidence>
<dbReference type="HAMAP" id="MF_04136">
    <property type="entry name" value="SAR_ENDOLYSIN"/>
    <property type="match status" value="1"/>
</dbReference>
<dbReference type="EC" id="3.2.1.17" evidence="6"/>
<dbReference type="GO" id="GO:0042742">
    <property type="term" value="P:defense response to bacterium"/>
    <property type="evidence" value="ECO:0007669"/>
    <property type="project" value="UniProtKB-KW"/>
</dbReference>
<dbReference type="GO" id="GO:0009253">
    <property type="term" value="P:peptidoglycan catabolic process"/>
    <property type="evidence" value="ECO:0007669"/>
    <property type="project" value="InterPro"/>
</dbReference>
<dbReference type="GO" id="GO:0003796">
    <property type="term" value="F:lysozyme activity"/>
    <property type="evidence" value="ECO:0007669"/>
    <property type="project" value="UniProtKB-EC"/>
</dbReference>
<evidence type="ECO:0000256" key="2">
    <source>
        <dbReference type="ARBA" id="ARBA00022529"/>
    </source>
</evidence>
<sequence length="170" mass="18266">MFERSALVSVKRWAQKMVISRLRAAVAAATISIASIVVSTYEGIETKAYLDPVGIPTICYGHTATAKLGQSKTSEQCEALLQKDLLVAISDVESRVKVSLTIERRAALVSFVYNVGGTKFGNSTLLKKLNSGDSRGACAELSKWVYAGGVKLKGLVARRAEERALCELGL</sequence>
<comment type="similarity">
    <text evidence="6">Belongs to the glycosyl hydrolase 24 family.</text>
</comment>
<dbReference type="Pfam" id="PF00959">
    <property type="entry name" value="Phage_lysozyme"/>
    <property type="match status" value="1"/>
</dbReference>
<proteinExistence type="inferred from homology"/>
<dbReference type="HAMAP" id="MF_04110">
    <property type="entry name" value="ENDOLYSIN_T4"/>
    <property type="match status" value="1"/>
</dbReference>
<dbReference type="SUPFAM" id="SSF53955">
    <property type="entry name" value="Lysozyme-like"/>
    <property type="match status" value="1"/>
</dbReference>
<dbReference type="InterPro" id="IPR051018">
    <property type="entry name" value="Bacteriophage_GH24"/>
</dbReference>
<dbReference type="Proteomes" id="UP000583279">
    <property type="component" value="Unassembled WGS sequence"/>
</dbReference>
<dbReference type="InterPro" id="IPR023347">
    <property type="entry name" value="Lysozyme_dom_sf"/>
</dbReference>
<dbReference type="GO" id="GO:0031640">
    <property type="term" value="P:killing of cells of another organism"/>
    <property type="evidence" value="ECO:0007669"/>
    <property type="project" value="UniProtKB-KW"/>
</dbReference>
<dbReference type="InterPro" id="IPR043688">
    <property type="entry name" value="SAR_endolysin-like"/>
</dbReference>
<comment type="catalytic activity">
    <reaction evidence="1 6">
        <text>Hydrolysis of (1-&gt;4)-beta-linkages between N-acetylmuramic acid and N-acetyl-D-glucosamine residues in a peptidoglycan and between N-acetyl-D-glucosamine residues in chitodextrins.</text>
        <dbReference type="EC" id="3.2.1.17"/>
    </reaction>
</comment>
<comment type="caution">
    <text evidence="8">The sequence shown here is derived from an EMBL/GenBank/DDBJ whole genome shotgun (WGS) entry which is preliminary data.</text>
</comment>
<dbReference type="InterPro" id="IPR034690">
    <property type="entry name" value="Endolysin_T4_type"/>
</dbReference>
<keyword evidence="7" id="KW-0812">Transmembrane</keyword>
<dbReference type="CDD" id="cd16900">
    <property type="entry name" value="endolysin_R21-like"/>
    <property type="match status" value="1"/>
</dbReference>
<accession>A0A7Y1PY44</accession>
<feature type="transmembrane region" description="Helical" evidence="7">
    <location>
        <begin position="21"/>
        <end position="41"/>
    </location>
</feature>